<dbReference type="EMBL" id="HG001566">
    <property type="protein sequence ID" value="CDF32738.1"/>
    <property type="molecule type" value="Genomic_DNA"/>
</dbReference>
<proteinExistence type="predicted"/>
<reference evidence="2" key="1">
    <citation type="journal article" date="2013" name="Proc. Natl. Acad. Sci. U.S.A.">
        <title>Genome structure and metabolic features in the red seaweed Chondrus crispus shed light on evolution of the Archaeplastida.</title>
        <authorList>
            <person name="Collen J."/>
            <person name="Porcel B."/>
            <person name="Carre W."/>
            <person name="Ball S.G."/>
            <person name="Chaparro C."/>
            <person name="Tonon T."/>
            <person name="Barbeyron T."/>
            <person name="Michel G."/>
            <person name="Noel B."/>
            <person name="Valentin K."/>
            <person name="Elias M."/>
            <person name="Artiguenave F."/>
            <person name="Arun A."/>
            <person name="Aury J.M."/>
            <person name="Barbosa-Neto J.F."/>
            <person name="Bothwell J.H."/>
            <person name="Bouget F.Y."/>
            <person name="Brillet L."/>
            <person name="Cabello-Hurtado F."/>
            <person name="Capella-Gutierrez S."/>
            <person name="Charrier B."/>
            <person name="Cladiere L."/>
            <person name="Cock J.M."/>
            <person name="Coelho S.M."/>
            <person name="Colleoni C."/>
            <person name="Czjzek M."/>
            <person name="Da Silva C."/>
            <person name="Delage L."/>
            <person name="Denoeud F."/>
            <person name="Deschamps P."/>
            <person name="Dittami S.M."/>
            <person name="Gabaldon T."/>
            <person name="Gachon C.M."/>
            <person name="Groisillier A."/>
            <person name="Herve C."/>
            <person name="Jabbari K."/>
            <person name="Katinka M."/>
            <person name="Kloareg B."/>
            <person name="Kowalczyk N."/>
            <person name="Labadie K."/>
            <person name="Leblanc C."/>
            <person name="Lopez P.J."/>
            <person name="McLachlan D.H."/>
            <person name="Meslet-Cladiere L."/>
            <person name="Moustafa A."/>
            <person name="Nehr Z."/>
            <person name="Nyvall Collen P."/>
            <person name="Panaud O."/>
            <person name="Partensky F."/>
            <person name="Poulain J."/>
            <person name="Rensing S.A."/>
            <person name="Rousvoal S."/>
            <person name="Samson G."/>
            <person name="Symeonidi A."/>
            <person name="Weissenbach J."/>
            <person name="Zambounis A."/>
            <person name="Wincker P."/>
            <person name="Boyen C."/>
        </authorList>
    </citation>
    <scope>NUCLEOTIDE SEQUENCE [LARGE SCALE GENOMIC DNA]</scope>
    <source>
        <strain evidence="2">cv. Stackhouse</strain>
    </source>
</reference>
<protein>
    <submittedName>
        <fullName evidence="1">Uncharacterized protein</fullName>
    </submittedName>
</protein>
<dbReference type="AlphaFoldDB" id="R7Q4E1"/>
<dbReference type="Gramene" id="CDF32738">
    <property type="protein sequence ID" value="CDF32738"/>
    <property type="gene ID" value="CHC_T00001649001"/>
</dbReference>
<dbReference type="KEGG" id="ccp:CHC_T00001649001"/>
<organism evidence="1 2">
    <name type="scientific">Chondrus crispus</name>
    <name type="common">Carrageen Irish moss</name>
    <name type="synonym">Polymorpha crispa</name>
    <dbReference type="NCBI Taxonomy" id="2769"/>
    <lineage>
        <taxon>Eukaryota</taxon>
        <taxon>Rhodophyta</taxon>
        <taxon>Florideophyceae</taxon>
        <taxon>Rhodymeniophycidae</taxon>
        <taxon>Gigartinales</taxon>
        <taxon>Gigartinaceae</taxon>
        <taxon>Chondrus</taxon>
    </lineage>
</organism>
<evidence type="ECO:0000313" key="2">
    <source>
        <dbReference type="Proteomes" id="UP000012073"/>
    </source>
</evidence>
<name>R7Q4E1_CHOCR</name>
<gene>
    <name evidence="1" type="ORF">CHC_T00001649001</name>
</gene>
<accession>R7Q4E1</accession>
<keyword evidence="2" id="KW-1185">Reference proteome</keyword>
<dbReference type="GeneID" id="17320230"/>
<evidence type="ECO:0000313" key="1">
    <source>
        <dbReference type="EMBL" id="CDF32738.1"/>
    </source>
</evidence>
<dbReference type="Proteomes" id="UP000012073">
    <property type="component" value="Unassembled WGS sequence"/>
</dbReference>
<dbReference type="RefSeq" id="XP_005712509.1">
    <property type="nucleotide sequence ID" value="XM_005712452.1"/>
</dbReference>
<sequence>MPRVQGKCNRPCCSYKGQASPLPLPAGQGVKGQACPPNTGSNPYVSSFISACTTVSNKTCWQQWHRGQQWPFFELIQDNRQLSMCHQSALPFCIQTSSKSCNCGDCPFHDNQPALLSD</sequence>